<evidence type="ECO:0000256" key="1">
    <source>
        <dbReference type="SAM" id="Phobius"/>
    </source>
</evidence>
<feature type="transmembrane region" description="Helical" evidence="1">
    <location>
        <begin position="6"/>
        <end position="23"/>
    </location>
</feature>
<dbReference type="RefSeq" id="WP_382407058.1">
    <property type="nucleotide sequence ID" value="NZ_JBHSGU010000002.1"/>
</dbReference>
<keyword evidence="1" id="KW-0472">Membrane</keyword>
<evidence type="ECO:0008006" key="4">
    <source>
        <dbReference type="Google" id="ProtNLM"/>
    </source>
</evidence>
<keyword evidence="3" id="KW-1185">Reference proteome</keyword>
<proteinExistence type="predicted"/>
<dbReference type="EMBL" id="JBHSGU010000002">
    <property type="protein sequence ID" value="MFC4700008.1"/>
    <property type="molecule type" value="Genomic_DNA"/>
</dbReference>
<dbReference type="Proteomes" id="UP001595897">
    <property type="component" value="Unassembled WGS sequence"/>
</dbReference>
<protein>
    <recommendedName>
        <fullName evidence="4">Phage shock protein B</fullName>
    </recommendedName>
</protein>
<evidence type="ECO:0000313" key="2">
    <source>
        <dbReference type="EMBL" id="MFC4700008.1"/>
    </source>
</evidence>
<organism evidence="2 3">
    <name type="scientific">Glaciecola siphonariae</name>
    <dbReference type="NCBI Taxonomy" id="521012"/>
    <lineage>
        <taxon>Bacteria</taxon>
        <taxon>Pseudomonadati</taxon>
        <taxon>Pseudomonadota</taxon>
        <taxon>Gammaproteobacteria</taxon>
        <taxon>Alteromonadales</taxon>
        <taxon>Alteromonadaceae</taxon>
        <taxon>Glaciecola</taxon>
    </lineage>
</organism>
<evidence type="ECO:0000313" key="3">
    <source>
        <dbReference type="Proteomes" id="UP001595897"/>
    </source>
</evidence>
<accession>A0ABV9LX34</accession>
<gene>
    <name evidence="2" type="ORF">ACFO4O_07575</name>
</gene>
<reference evidence="3" key="1">
    <citation type="journal article" date="2019" name="Int. J. Syst. Evol. Microbiol.">
        <title>The Global Catalogue of Microorganisms (GCM) 10K type strain sequencing project: providing services to taxonomists for standard genome sequencing and annotation.</title>
        <authorList>
            <consortium name="The Broad Institute Genomics Platform"/>
            <consortium name="The Broad Institute Genome Sequencing Center for Infectious Disease"/>
            <person name="Wu L."/>
            <person name="Ma J."/>
        </authorList>
    </citation>
    <scope>NUCLEOTIDE SEQUENCE [LARGE SCALE GENOMIC DNA]</scope>
    <source>
        <strain evidence="3">KACC 12507</strain>
    </source>
</reference>
<comment type="caution">
    <text evidence="2">The sequence shown here is derived from an EMBL/GenBank/DDBJ whole genome shotgun (WGS) entry which is preliminary data.</text>
</comment>
<sequence>MNLTAIIIIAIICSMIVSIVNTVKSGNESKKRTKNLIDEHDQAVNEKLSAMQQRIEVLEKIVTDDKYTLNKEFSNLRD</sequence>
<name>A0ABV9LX34_9ALTE</name>
<keyword evidence="1" id="KW-0812">Transmembrane</keyword>
<keyword evidence="1" id="KW-1133">Transmembrane helix</keyword>